<feature type="compositionally biased region" description="Polar residues" evidence="11">
    <location>
        <begin position="662"/>
        <end position="671"/>
    </location>
</feature>
<feature type="compositionally biased region" description="Polar residues" evidence="11">
    <location>
        <begin position="18"/>
        <end position="27"/>
    </location>
</feature>
<evidence type="ECO:0000313" key="14">
    <source>
        <dbReference type="Proteomes" id="UP000677054"/>
    </source>
</evidence>
<dbReference type="InterPro" id="IPR036971">
    <property type="entry name" value="PDEase_catalytic_dom_sf"/>
</dbReference>
<dbReference type="PROSITE" id="PS51845">
    <property type="entry name" value="PDEASE_I_2"/>
    <property type="match status" value="1"/>
</dbReference>
<comment type="pathway">
    <text evidence="5">Purine metabolism; 3',5'-cyclic GMP degradation; GMP from 3',5'-cyclic GMP: step 1/1.</text>
</comment>
<dbReference type="Proteomes" id="UP000677054">
    <property type="component" value="Unassembled WGS sequence"/>
</dbReference>
<dbReference type="GO" id="GO:0046872">
    <property type="term" value="F:metal ion binding"/>
    <property type="evidence" value="ECO:0007669"/>
    <property type="project" value="UniProtKB-KW"/>
</dbReference>
<evidence type="ECO:0000256" key="5">
    <source>
        <dbReference type="ARBA" id="ARBA00037913"/>
    </source>
</evidence>
<feature type="region of interest" description="Disordered" evidence="11">
    <location>
        <begin position="443"/>
        <end position="470"/>
    </location>
</feature>
<reference evidence="13" key="1">
    <citation type="submission" date="2020-11" db="EMBL/GenBank/DDBJ databases">
        <authorList>
            <person name="Tran Van P."/>
        </authorList>
    </citation>
    <scope>NUCLEOTIDE SEQUENCE</scope>
</reference>
<protein>
    <recommendedName>
        <fullName evidence="10">Phosphodiesterase</fullName>
        <ecNumber evidence="10">3.1.4.-</ecNumber>
    </recommendedName>
</protein>
<feature type="region of interest" description="Disordered" evidence="11">
    <location>
        <begin position="1"/>
        <end position="27"/>
    </location>
</feature>
<dbReference type="EMBL" id="CAJPEV010002158">
    <property type="protein sequence ID" value="CAG0895902.1"/>
    <property type="molecule type" value="Genomic_DNA"/>
</dbReference>
<feature type="binding site" evidence="9">
    <location>
        <position position="199"/>
    </location>
    <ligand>
        <name>Zn(2+)</name>
        <dbReference type="ChEBI" id="CHEBI:29105"/>
        <label>1</label>
    </ligand>
</feature>
<comment type="similarity">
    <text evidence="6">Belongs to the cyclic nucleotide phosphodiesterase family. PDE9 subfamily.</text>
</comment>
<evidence type="ECO:0000256" key="4">
    <source>
        <dbReference type="ARBA" id="ARBA00022801"/>
    </source>
</evidence>
<gene>
    <name evidence="13" type="ORF">DSTB1V02_LOCUS8949</name>
</gene>
<keyword evidence="14" id="KW-1185">Reference proteome</keyword>
<dbReference type="PROSITE" id="PS00126">
    <property type="entry name" value="PDEASE_I_1"/>
    <property type="match status" value="1"/>
</dbReference>
<feature type="binding site" evidence="9">
    <location>
        <position position="345"/>
    </location>
    <ligand>
        <name>Zn(2+)</name>
        <dbReference type="ChEBI" id="CHEBI:29105"/>
        <label>1</label>
    </ligand>
</feature>
<dbReference type="InterPro" id="IPR003607">
    <property type="entry name" value="HD/PDEase_dom"/>
</dbReference>
<dbReference type="AlphaFoldDB" id="A0A7R8XK27"/>
<feature type="active site" description="Proton donor" evidence="7">
    <location>
        <position position="195"/>
    </location>
</feature>
<dbReference type="EC" id="3.1.4.-" evidence="10"/>
<feature type="binding site" evidence="9">
    <location>
        <position position="236"/>
    </location>
    <ligand>
        <name>Zn(2+)</name>
        <dbReference type="ChEBI" id="CHEBI:29105"/>
        <label>2</label>
    </ligand>
</feature>
<feature type="binding site" evidence="8">
    <location>
        <position position="345"/>
    </location>
    <ligand>
        <name>AMP</name>
        <dbReference type="ChEBI" id="CHEBI:456215"/>
    </ligand>
</feature>
<evidence type="ECO:0000256" key="6">
    <source>
        <dbReference type="ARBA" id="ARBA00061167"/>
    </source>
</evidence>
<evidence type="ECO:0000256" key="1">
    <source>
        <dbReference type="ARBA" id="ARBA00000583"/>
    </source>
</evidence>
<dbReference type="Pfam" id="PF00233">
    <property type="entry name" value="PDEase_I"/>
    <property type="match status" value="1"/>
</dbReference>
<feature type="compositionally biased region" description="Basic and acidic residues" evidence="11">
    <location>
        <begin position="693"/>
        <end position="703"/>
    </location>
</feature>
<feature type="binding site" evidence="9">
    <location>
        <position position="236"/>
    </location>
    <ligand>
        <name>Zn(2+)</name>
        <dbReference type="ChEBI" id="CHEBI:29105"/>
        <label>1</label>
    </ligand>
</feature>
<dbReference type="Gene3D" id="1.10.1300.10">
    <property type="entry name" value="3'5'-cyclic nucleotide phosphodiesterase, catalytic domain"/>
    <property type="match status" value="1"/>
</dbReference>
<feature type="region of interest" description="Disordered" evidence="11">
    <location>
        <begin position="650"/>
        <end position="703"/>
    </location>
</feature>
<feature type="region of interest" description="Disordered" evidence="11">
    <location>
        <begin position="483"/>
        <end position="518"/>
    </location>
</feature>
<evidence type="ECO:0000256" key="9">
    <source>
        <dbReference type="PIRSR" id="PIRSR623088-3"/>
    </source>
</evidence>
<keyword evidence="4 10" id="KW-0378">Hydrolase</keyword>
<dbReference type="GO" id="GO:0007165">
    <property type="term" value="P:signal transduction"/>
    <property type="evidence" value="ECO:0007669"/>
    <property type="project" value="InterPro"/>
</dbReference>
<evidence type="ECO:0000256" key="10">
    <source>
        <dbReference type="RuleBase" id="RU363067"/>
    </source>
</evidence>
<dbReference type="InterPro" id="IPR023174">
    <property type="entry name" value="PDEase_CS"/>
</dbReference>
<proteinExistence type="inferred from homology"/>
<keyword evidence="2" id="KW-0140">cGMP</keyword>
<dbReference type="SMART" id="SM00471">
    <property type="entry name" value="HDc"/>
    <property type="match status" value="1"/>
</dbReference>
<feature type="binding site" evidence="8">
    <location>
        <begin position="195"/>
        <end position="199"/>
    </location>
    <ligand>
        <name>AMP</name>
        <dbReference type="ChEBI" id="CHEBI:456215"/>
    </ligand>
</feature>
<dbReference type="OrthoDB" id="546632at2759"/>
<feature type="compositionally biased region" description="Low complexity" evidence="11">
    <location>
        <begin position="756"/>
        <end position="772"/>
    </location>
</feature>
<accession>A0A7R8XK27</accession>
<feature type="domain" description="PDEase" evidence="12">
    <location>
        <begin position="112"/>
        <end position="440"/>
    </location>
</feature>
<evidence type="ECO:0000313" key="13">
    <source>
        <dbReference type="EMBL" id="CAD7249148.1"/>
    </source>
</evidence>
<dbReference type="PANTHER" id="PTHR11347">
    <property type="entry name" value="CYCLIC NUCLEOTIDE PHOSPHODIESTERASE"/>
    <property type="match status" value="1"/>
</dbReference>
<feature type="compositionally biased region" description="Polar residues" evidence="11">
    <location>
        <begin position="449"/>
        <end position="459"/>
    </location>
</feature>
<feature type="compositionally biased region" description="Acidic residues" evidence="11">
    <location>
        <begin position="496"/>
        <end position="518"/>
    </location>
</feature>
<dbReference type="SUPFAM" id="SSF109604">
    <property type="entry name" value="HD-domain/PDEase-like"/>
    <property type="match status" value="1"/>
</dbReference>
<dbReference type="EMBL" id="LR901675">
    <property type="protein sequence ID" value="CAD7249148.1"/>
    <property type="molecule type" value="Genomic_DNA"/>
</dbReference>
<evidence type="ECO:0000259" key="12">
    <source>
        <dbReference type="PROSITE" id="PS51845"/>
    </source>
</evidence>
<comment type="cofactor">
    <cofactor evidence="10">
        <name>a divalent metal cation</name>
        <dbReference type="ChEBI" id="CHEBI:60240"/>
    </cofactor>
    <text evidence="10">Binds 2 divalent metal cations per subunit. Site 1 may preferentially bind zinc ions, while site 2 has a preference for magnesium and/or manganese ions.</text>
</comment>
<comment type="catalytic activity">
    <reaction evidence="1">
        <text>3',5'-cyclic GMP + H2O = GMP + H(+)</text>
        <dbReference type="Rhea" id="RHEA:16957"/>
        <dbReference type="ChEBI" id="CHEBI:15377"/>
        <dbReference type="ChEBI" id="CHEBI:15378"/>
        <dbReference type="ChEBI" id="CHEBI:57746"/>
        <dbReference type="ChEBI" id="CHEBI:58115"/>
        <dbReference type="EC" id="3.1.4.35"/>
    </reaction>
</comment>
<dbReference type="InterPro" id="IPR002073">
    <property type="entry name" value="PDEase_catalytic_dom"/>
</dbReference>
<sequence length="791" mass="90788">MKYTPKRSFPSAPRLCASTGNENDSGTITSQLGVDVLAVEKRVERLEESIRSEEPDCPAALKELRSEVLRFQEILETTEHLSWLGLYKDLQLVCPGQSRRPFWNRAHYRRKSDEEKQKIFQKFMNISQVEICEEVRMYLRMPTFDNWQWEDEEILLLLQQMFVDLDFLTKFNIEIPVLQKFLYEIYKNYNEVPFHNFKHCFCVTQMMYGIAWCVDLPSRIGDLETLILMTSCICHDLDHPGFNNIYQINAKTELALRYNDISPLENHHCSVAFRILEDSSCNIFRNFNPEDYKKIREGMIRCILATDMARHNEILSQFREIIPCFDYDNKAHTNLLTMVLIKVADISNEARPMDVAEPWLDCLLQEFFTQSDMEKLEGLPVTPFMDPERITKPSSQCSFIGFVLLPLFEALGEFLPELEDLIVKPVREALEYYRKLNEEASRERRKRSVASSSEQQAETPDTPRVSIGDTSFASREKLVRLGSRGSFLSPRSGTVTEEEEQVTQESEEESDEGADQETEVAVCEKALKFKITPNTYGPRPNQLLRKSLPDLPGRSSVTFLMDEGTDTQEDRPAKGPASILQRLKEKFGRLPSASDASDVSPVEPTLRPAVTKKTRTMSLSHGMMYQVAPSIKDIQAQRLRLRAIVKETNSTSPLMGEKRKTSVSIPSTPSKIQEIVSPVSLSQPTSPILTEGRTPRSEHEQEEVLIKPEEDHSDHLHLHLHHDRLDNSRKGKAHRGFLGLTERLSRSRERKRGHSDSSSSPTASSSSTLNPSTSFLKKWTFRSWSRPRVKK</sequence>
<feature type="compositionally biased region" description="Polar residues" evidence="11">
    <location>
        <begin position="679"/>
        <end position="688"/>
    </location>
</feature>
<dbReference type="FunFam" id="1.10.1300.10:FF:000006">
    <property type="entry name" value="Phosphodiesterase 9A"/>
    <property type="match status" value="1"/>
</dbReference>
<evidence type="ECO:0000256" key="7">
    <source>
        <dbReference type="PIRSR" id="PIRSR623088-1"/>
    </source>
</evidence>
<keyword evidence="3 9" id="KW-0479">Metal-binding</keyword>
<organism evidence="13">
    <name type="scientific">Darwinula stevensoni</name>
    <dbReference type="NCBI Taxonomy" id="69355"/>
    <lineage>
        <taxon>Eukaryota</taxon>
        <taxon>Metazoa</taxon>
        <taxon>Ecdysozoa</taxon>
        <taxon>Arthropoda</taxon>
        <taxon>Crustacea</taxon>
        <taxon>Oligostraca</taxon>
        <taxon>Ostracoda</taxon>
        <taxon>Podocopa</taxon>
        <taxon>Podocopida</taxon>
        <taxon>Darwinulocopina</taxon>
        <taxon>Darwinuloidea</taxon>
        <taxon>Darwinulidae</taxon>
        <taxon>Darwinula</taxon>
    </lineage>
</organism>
<feature type="binding site" evidence="8">
    <location>
        <position position="236"/>
    </location>
    <ligand>
        <name>AMP</name>
        <dbReference type="ChEBI" id="CHEBI:456215"/>
    </ligand>
</feature>
<dbReference type="PRINTS" id="PR00387">
    <property type="entry name" value="PDIESTERASE1"/>
</dbReference>
<feature type="binding site" evidence="8">
    <location>
        <position position="396"/>
    </location>
    <ligand>
        <name>AMP</name>
        <dbReference type="ChEBI" id="CHEBI:456215"/>
    </ligand>
</feature>
<evidence type="ECO:0000256" key="3">
    <source>
        <dbReference type="ARBA" id="ARBA00022723"/>
    </source>
</evidence>
<feature type="binding site" evidence="9">
    <location>
        <position position="235"/>
    </location>
    <ligand>
        <name>Zn(2+)</name>
        <dbReference type="ChEBI" id="CHEBI:29105"/>
        <label>1</label>
    </ligand>
</feature>
<evidence type="ECO:0000256" key="11">
    <source>
        <dbReference type="SAM" id="MobiDB-lite"/>
    </source>
</evidence>
<evidence type="ECO:0000256" key="8">
    <source>
        <dbReference type="PIRSR" id="PIRSR623088-2"/>
    </source>
</evidence>
<name>A0A7R8XK27_9CRUS</name>
<dbReference type="InterPro" id="IPR023088">
    <property type="entry name" value="PDEase"/>
</dbReference>
<dbReference type="GO" id="GO:0047555">
    <property type="term" value="F:3',5'-cyclic-GMP phosphodiesterase activity"/>
    <property type="evidence" value="ECO:0007669"/>
    <property type="project" value="UniProtKB-EC"/>
</dbReference>
<feature type="region of interest" description="Disordered" evidence="11">
    <location>
        <begin position="722"/>
        <end position="772"/>
    </location>
</feature>
<evidence type="ECO:0000256" key="2">
    <source>
        <dbReference type="ARBA" id="ARBA00022535"/>
    </source>
</evidence>
<dbReference type="CDD" id="cd00077">
    <property type="entry name" value="HDc"/>
    <property type="match status" value="1"/>
</dbReference>